<dbReference type="InterPro" id="IPR027056">
    <property type="entry name" value="Gluconate_2DH_su3"/>
</dbReference>
<dbReference type="Proteomes" id="UP000366051">
    <property type="component" value="Chromosome"/>
</dbReference>
<reference evidence="2" key="1">
    <citation type="submission" date="2019-11" db="EMBL/GenBank/DDBJ databases">
        <title>Genome sequence of Heliorestis convoluta strain HH, an alkaliphilic and minimalistic phototrophic bacterium from a soda lake in Egypt.</title>
        <authorList>
            <person name="Dewey E.D."/>
            <person name="Stokes L.M."/>
            <person name="Burchell B.M."/>
            <person name="Shaffer K.N."/>
            <person name="Huntington A.M."/>
            <person name="Baker J.M."/>
            <person name="Nadendla S."/>
            <person name="Giglio M.G."/>
            <person name="Touchman J.W."/>
            <person name="Blankenship R.E."/>
            <person name="Madigan M.T."/>
            <person name="Sattley W.M."/>
        </authorList>
    </citation>
    <scope>NUCLEOTIDE SEQUENCE [LARGE SCALE GENOMIC DNA]</scope>
    <source>
        <strain evidence="2">HH</strain>
    </source>
</reference>
<dbReference type="RefSeq" id="WP_153725348.1">
    <property type="nucleotide sequence ID" value="NZ_CP045875.1"/>
</dbReference>
<protein>
    <submittedName>
        <fullName evidence="1">Gluconate 2-dehydrogenase subunit 3 family protein</fullName>
        <ecNumber evidence="1">1.1.99.3</ecNumber>
    </submittedName>
</protein>
<accession>A0A5Q2N165</accession>
<sequence length="202" mass="23473">MAHYSHYPNYDVLSLINEWDDHTKEIVLKRLGPFPEPQLLEEKEVKMLRLIAKHLCYDNRDDIIDWILYYVDQRLKSNIGENQRKSTTPEEKVLIREGVKAIDKATQTKYGKTFISAEISEQFEILAALQLGSAPLIPEWATIPQQDLFDKLLDMMIGAYYSHPTVWSEIGYGGPAYPRGYYRIELGWTDPWEPRRPGAAKK</sequence>
<dbReference type="EMBL" id="CP045875">
    <property type="protein sequence ID" value="QGG48091.1"/>
    <property type="molecule type" value="Genomic_DNA"/>
</dbReference>
<organism evidence="1 2">
    <name type="scientific">Heliorestis convoluta</name>
    <dbReference type="NCBI Taxonomy" id="356322"/>
    <lineage>
        <taxon>Bacteria</taxon>
        <taxon>Bacillati</taxon>
        <taxon>Bacillota</taxon>
        <taxon>Clostridia</taxon>
        <taxon>Eubacteriales</taxon>
        <taxon>Heliobacteriaceae</taxon>
        <taxon>Heliorestis</taxon>
    </lineage>
</organism>
<dbReference type="AlphaFoldDB" id="A0A5Q2N165"/>
<name>A0A5Q2N165_9FIRM</name>
<keyword evidence="1" id="KW-0560">Oxidoreductase</keyword>
<keyword evidence="2" id="KW-1185">Reference proteome</keyword>
<dbReference type="GO" id="GO:0033717">
    <property type="term" value="F:gluconate 2-dehydrogenase (acceptor) activity"/>
    <property type="evidence" value="ECO:0007669"/>
    <property type="project" value="UniProtKB-EC"/>
</dbReference>
<dbReference type="OrthoDB" id="63962at2"/>
<dbReference type="KEGG" id="hcv:FTV88_1993"/>
<dbReference type="EC" id="1.1.99.3" evidence="1"/>
<proteinExistence type="predicted"/>
<evidence type="ECO:0000313" key="2">
    <source>
        <dbReference type="Proteomes" id="UP000366051"/>
    </source>
</evidence>
<gene>
    <name evidence="1" type="ORF">FTV88_1993</name>
</gene>
<dbReference type="Pfam" id="PF13618">
    <property type="entry name" value="Gluconate_2-dh3"/>
    <property type="match status" value="1"/>
</dbReference>
<evidence type="ECO:0000313" key="1">
    <source>
        <dbReference type="EMBL" id="QGG48091.1"/>
    </source>
</evidence>